<reference evidence="2 3" key="1">
    <citation type="submission" date="2022-04" db="EMBL/GenBank/DDBJ databases">
        <authorList>
            <person name="Grouzdev D.S."/>
            <person name="Pantiukh K.S."/>
            <person name="Krutkina M.S."/>
        </authorList>
    </citation>
    <scope>NUCLEOTIDE SEQUENCE [LARGE SCALE GENOMIC DNA]</scope>
    <source>
        <strain evidence="2 3">Jip08</strain>
    </source>
</reference>
<reference evidence="3" key="2">
    <citation type="submission" date="2023-07" db="EMBL/GenBank/DDBJ databases">
        <title>Ancylobacter moscoviensis sp. nov., facultatively methylotrophic bacteria from activated sludge and the reclassification of Starkeya novella (Starkey 1934) Kelly et al. 2000 as Ancylobacter novellus comb. nov., Starkeya koreensis Im et al. 2006 as Ancylobacter koreensis comb.nov., Angulomicrobium tetraedrale Vasil'eva et al. 1986 as Ancylobacter tetraedralis comb. nov., Angulomicrobium amanitiforme Fritz et al. 2004 as Ancylobacter amanitiformis comb. nov. and Methylorhabdus multivorans Doronina et al. 1996 as Ancylobacter multivorans comb. nov. and emended description of the genus Ancylobacter.</title>
        <authorList>
            <person name="Doronina N."/>
            <person name="Chemodurova A."/>
            <person name="Grouzdev D."/>
            <person name="Koziaeva V."/>
            <person name="Shi W."/>
            <person name="Wu L."/>
            <person name="Kaparullina E."/>
        </authorList>
    </citation>
    <scope>NUCLEOTIDE SEQUENCE [LARGE SCALE GENOMIC DNA]</scope>
    <source>
        <strain evidence="3">Jip08</strain>
    </source>
</reference>
<comment type="caution">
    <text evidence="2">The sequence shown here is derived from an EMBL/GenBank/DDBJ whole genome shotgun (WGS) entry which is preliminary data.</text>
</comment>
<dbReference type="RefSeq" id="WP_247199342.1">
    <property type="nucleotide sequence ID" value="NZ_JALKCG010000001.1"/>
</dbReference>
<dbReference type="Gene3D" id="3.40.50.10140">
    <property type="entry name" value="Toll/interleukin-1 receptor homology (TIR) domain"/>
    <property type="match status" value="1"/>
</dbReference>
<name>A0ABT0DK35_9HYPH</name>
<keyword evidence="3" id="KW-1185">Reference proteome</keyword>
<protein>
    <submittedName>
        <fullName evidence="2">Toll/interleukin-1 receptor domain-containing protein</fullName>
    </submittedName>
</protein>
<dbReference type="EMBL" id="JALKCG010000001">
    <property type="protein sequence ID" value="MCK0207437.1"/>
    <property type="molecule type" value="Genomic_DNA"/>
</dbReference>
<dbReference type="InterPro" id="IPR000157">
    <property type="entry name" value="TIR_dom"/>
</dbReference>
<dbReference type="PROSITE" id="PS50104">
    <property type="entry name" value="TIR"/>
    <property type="match status" value="1"/>
</dbReference>
<dbReference type="Proteomes" id="UP001202867">
    <property type="component" value="Unassembled WGS sequence"/>
</dbReference>
<feature type="domain" description="TIR" evidence="1">
    <location>
        <begin position="138"/>
        <end position="266"/>
    </location>
</feature>
<dbReference type="InterPro" id="IPR035897">
    <property type="entry name" value="Toll_tir_struct_dom_sf"/>
</dbReference>
<evidence type="ECO:0000313" key="3">
    <source>
        <dbReference type="Proteomes" id="UP001202867"/>
    </source>
</evidence>
<organism evidence="2 3">
    <name type="scientific">Ancylobacter koreensis</name>
    <dbReference type="NCBI Taxonomy" id="266121"/>
    <lineage>
        <taxon>Bacteria</taxon>
        <taxon>Pseudomonadati</taxon>
        <taxon>Pseudomonadota</taxon>
        <taxon>Alphaproteobacteria</taxon>
        <taxon>Hyphomicrobiales</taxon>
        <taxon>Xanthobacteraceae</taxon>
        <taxon>Ancylobacter</taxon>
    </lineage>
</organism>
<gene>
    <name evidence="2" type="ORF">MWN33_05245</name>
</gene>
<sequence>MNSPPPAAYGVYQLAILGDIDAVERQILADTLREMIADFELELGTDVNLLDAATVGDRDPRVAFAAAYFAAGGNADIGAVGSLISASMPIIPTIAASGSFAQVPAMLQAANGLKRRLDDPKMVELASALLECVGLLHRQRRVFVSYRRTEARAAAVQLHDLLSARGFDVFLDTHRIRPGDPFQDVLWHRLVDSDVLVMLDTPTYFESRWTREEIGRARAKDIQVLRVVWPAHTPSRMTDLSETLHLDSADLKDPDGPIVENKVYAIALQVERLRSRSISARYMAITGKLRADVEKIGGTIEAIGAHRAISVRLFDGRRFWAYPVVGVPTAETLNDIAVKARMADQLETPVLVYDHIGIHAAWGNHLSWLDNEIKSVRALKVAEAGWRLAGWEPEA</sequence>
<accession>A0ABT0DK35</accession>
<dbReference type="Pfam" id="PF13676">
    <property type="entry name" value="TIR_2"/>
    <property type="match status" value="1"/>
</dbReference>
<keyword evidence="2" id="KW-0675">Receptor</keyword>
<dbReference type="SUPFAM" id="SSF52200">
    <property type="entry name" value="Toll/Interleukin receptor TIR domain"/>
    <property type="match status" value="1"/>
</dbReference>
<evidence type="ECO:0000259" key="1">
    <source>
        <dbReference type="PROSITE" id="PS50104"/>
    </source>
</evidence>
<evidence type="ECO:0000313" key="2">
    <source>
        <dbReference type="EMBL" id="MCK0207437.1"/>
    </source>
</evidence>
<proteinExistence type="predicted"/>